<evidence type="ECO:0000313" key="1">
    <source>
        <dbReference type="EMBL" id="CAA7411031.1"/>
    </source>
</evidence>
<dbReference type="Proteomes" id="UP000663760">
    <property type="component" value="Chromosome 18"/>
</dbReference>
<sequence>MDTWKDKFDFLVLWKENFDIILSVDFAIKAKVRFFFCCNKLIIYR</sequence>
<protein>
    <submittedName>
        <fullName evidence="1">Uncharacterized protein</fullName>
    </submittedName>
</protein>
<gene>
    <name evidence="1" type="ORF">SI8410_18021709</name>
</gene>
<dbReference type="AlphaFoldDB" id="A0A7I8LLR5"/>
<dbReference type="EMBL" id="LR746281">
    <property type="protein sequence ID" value="CAA7411031.1"/>
    <property type="molecule type" value="Genomic_DNA"/>
</dbReference>
<name>A0A7I8LLR5_SPIIN</name>
<proteinExistence type="predicted"/>
<keyword evidence="2" id="KW-1185">Reference proteome</keyword>
<organism evidence="1 2">
    <name type="scientific">Spirodela intermedia</name>
    <name type="common">Intermediate duckweed</name>
    <dbReference type="NCBI Taxonomy" id="51605"/>
    <lineage>
        <taxon>Eukaryota</taxon>
        <taxon>Viridiplantae</taxon>
        <taxon>Streptophyta</taxon>
        <taxon>Embryophyta</taxon>
        <taxon>Tracheophyta</taxon>
        <taxon>Spermatophyta</taxon>
        <taxon>Magnoliopsida</taxon>
        <taxon>Liliopsida</taxon>
        <taxon>Araceae</taxon>
        <taxon>Lemnoideae</taxon>
        <taxon>Spirodela</taxon>
    </lineage>
</organism>
<evidence type="ECO:0000313" key="2">
    <source>
        <dbReference type="Proteomes" id="UP000663760"/>
    </source>
</evidence>
<reference evidence="1" key="1">
    <citation type="submission" date="2020-02" db="EMBL/GenBank/DDBJ databases">
        <authorList>
            <person name="Scholz U."/>
            <person name="Mascher M."/>
            <person name="Fiebig A."/>
        </authorList>
    </citation>
    <scope>NUCLEOTIDE SEQUENCE</scope>
</reference>
<accession>A0A7I8LLR5</accession>
<dbReference type="OrthoDB" id="1939491at2759"/>